<sequence>MSTTEQPTSETADPYFQQLFADRIGGANYGKGTAIYKFEKIKRAKRKALADHPQRELLDFGIGENDSMAAPQVRKTMEAEVNKPENRGYADNGVAEYKAAAARFMQRQFGVQLDPETQINHCIGSKPAYAMLPACFINPGDITMMTVPGYPVAGTHTQYYGGEVFKLPLLAENGFLPDLDKVPDDIYRRTKMLVLNYPNSPTGRTAPAEFFEKVVALAKEKQFIVVHDAAHIMLTFDGQPRSFLQTPGAMDVGVEVHSMSKGYDMIGWRMGWVCGHPQIVRAFADVKDNSDSGQFIATQIAAAAALDDDSIPAAINAKYRRRAEKLVAVLKDCGFQCEMPGGTYFIYTAAPKGTVDGVEFPAAEDATRHLIEQHGIVTVPWDDAGPFLRFSVTYVAADEAAEDALMEETRQRLSAAKLRF</sequence>
<evidence type="ECO:0000313" key="5">
    <source>
        <dbReference type="EMBL" id="QEG38291.1"/>
    </source>
</evidence>
<dbReference type="KEGG" id="rul:UC8_02470"/>
<dbReference type="SUPFAM" id="SSF53383">
    <property type="entry name" value="PLP-dependent transferases"/>
    <property type="match status" value="1"/>
</dbReference>
<name>A0A5B9QWA4_9BACT</name>
<evidence type="ECO:0000256" key="2">
    <source>
        <dbReference type="ARBA" id="ARBA00022576"/>
    </source>
</evidence>
<protein>
    <submittedName>
        <fullName evidence="5">LL-diaminopimelate aminotransferase</fullName>
        <ecNumber evidence="5">2.6.1.83</ecNumber>
    </submittedName>
</protein>
<evidence type="ECO:0000256" key="3">
    <source>
        <dbReference type="ARBA" id="ARBA00022679"/>
    </source>
</evidence>
<keyword evidence="6" id="KW-1185">Reference proteome</keyword>
<dbReference type="Pfam" id="PF00155">
    <property type="entry name" value="Aminotran_1_2"/>
    <property type="match status" value="1"/>
</dbReference>
<dbReference type="GO" id="GO:0030170">
    <property type="term" value="F:pyridoxal phosphate binding"/>
    <property type="evidence" value="ECO:0007669"/>
    <property type="project" value="InterPro"/>
</dbReference>
<keyword evidence="3 5" id="KW-0808">Transferase</keyword>
<dbReference type="NCBIfam" id="NF004937">
    <property type="entry name" value="PRK06290.1"/>
    <property type="match status" value="1"/>
</dbReference>
<keyword evidence="2 5" id="KW-0032">Aminotransferase</keyword>
<dbReference type="EC" id="2.6.1.83" evidence="5"/>
<dbReference type="PANTHER" id="PTHR42832:SF3">
    <property type="entry name" value="L-GLUTAMINE--4-(METHYLSULFANYL)-2-OXOBUTANOATE AMINOTRANSFERASE"/>
    <property type="match status" value="1"/>
</dbReference>
<accession>A0A5B9QWA4</accession>
<dbReference type="OrthoDB" id="231967at2"/>
<dbReference type="EMBL" id="CP042914">
    <property type="protein sequence ID" value="QEG38291.1"/>
    <property type="molecule type" value="Genomic_DNA"/>
</dbReference>
<dbReference type="PANTHER" id="PTHR42832">
    <property type="entry name" value="AMINO ACID AMINOTRANSFERASE"/>
    <property type="match status" value="1"/>
</dbReference>
<comment type="cofactor">
    <cofactor evidence="1">
        <name>pyridoxal 5'-phosphate</name>
        <dbReference type="ChEBI" id="CHEBI:597326"/>
    </cofactor>
</comment>
<dbReference type="Proteomes" id="UP000325286">
    <property type="component" value="Chromosome"/>
</dbReference>
<dbReference type="InterPro" id="IPR050881">
    <property type="entry name" value="LL-DAP_aminotransferase"/>
</dbReference>
<proteinExistence type="predicted"/>
<evidence type="ECO:0000259" key="4">
    <source>
        <dbReference type="Pfam" id="PF00155"/>
    </source>
</evidence>
<dbReference type="InterPro" id="IPR015424">
    <property type="entry name" value="PyrdxlP-dep_Trfase"/>
</dbReference>
<organism evidence="5 6">
    <name type="scientific">Roseimaritima ulvae</name>
    <dbReference type="NCBI Taxonomy" id="980254"/>
    <lineage>
        <taxon>Bacteria</taxon>
        <taxon>Pseudomonadati</taxon>
        <taxon>Planctomycetota</taxon>
        <taxon>Planctomycetia</taxon>
        <taxon>Pirellulales</taxon>
        <taxon>Pirellulaceae</taxon>
        <taxon>Roseimaritima</taxon>
    </lineage>
</organism>
<dbReference type="CDD" id="cd00609">
    <property type="entry name" value="AAT_like"/>
    <property type="match status" value="1"/>
</dbReference>
<dbReference type="AlphaFoldDB" id="A0A5B9QWA4"/>
<gene>
    <name evidence="5" type="primary">dapL</name>
    <name evidence="5" type="ORF">UC8_02470</name>
</gene>
<dbReference type="RefSeq" id="WP_068141724.1">
    <property type="nucleotide sequence ID" value="NZ_CP042914.1"/>
</dbReference>
<dbReference type="Gene3D" id="3.90.1150.10">
    <property type="entry name" value="Aspartate Aminotransferase, domain 1"/>
    <property type="match status" value="1"/>
</dbReference>
<feature type="domain" description="Aminotransferase class I/classII large" evidence="4">
    <location>
        <begin position="56"/>
        <end position="392"/>
    </location>
</feature>
<dbReference type="InterPro" id="IPR004839">
    <property type="entry name" value="Aminotransferase_I/II_large"/>
</dbReference>
<dbReference type="InterPro" id="IPR015422">
    <property type="entry name" value="PyrdxlP-dep_Trfase_small"/>
</dbReference>
<dbReference type="GO" id="GO:0010285">
    <property type="term" value="F:L,L-diaminopimelate aminotransferase activity"/>
    <property type="evidence" value="ECO:0007669"/>
    <property type="project" value="UniProtKB-EC"/>
</dbReference>
<dbReference type="Gene3D" id="3.40.640.10">
    <property type="entry name" value="Type I PLP-dependent aspartate aminotransferase-like (Major domain)"/>
    <property type="match status" value="1"/>
</dbReference>
<dbReference type="InterPro" id="IPR015421">
    <property type="entry name" value="PyrdxlP-dep_Trfase_major"/>
</dbReference>
<evidence type="ECO:0000256" key="1">
    <source>
        <dbReference type="ARBA" id="ARBA00001933"/>
    </source>
</evidence>
<reference evidence="5 6" key="1">
    <citation type="submission" date="2019-08" db="EMBL/GenBank/DDBJ databases">
        <title>Deep-cultivation of Planctomycetes and their phenomic and genomic characterization uncovers novel biology.</title>
        <authorList>
            <person name="Wiegand S."/>
            <person name="Jogler M."/>
            <person name="Boedeker C."/>
            <person name="Pinto D."/>
            <person name="Vollmers J."/>
            <person name="Rivas-Marin E."/>
            <person name="Kohn T."/>
            <person name="Peeters S.H."/>
            <person name="Heuer A."/>
            <person name="Rast P."/>
            <person name="Oberbeckmann S."/>
            <person name="Bunk B."/>
            <person name="Jeske O."/>
            <person name="Meyerdierks A."/>
            <person name="Storesund J.E."/>
            <person name="Kallscheuer N."/>
            <person name="Luecker S."/>
            <person name="Lage O.M."/>
            <person name="Pohl T."/>
            <person name="Merkel B.J."/>
            <person name="Hornburger P."/>
            <person name="Mueller R.-W."/>
            <person name="Bruemmer F."/>
            <person name="Labrenz M."/>
            <person name="Spormann A.M."/>
            <person name="Op den Camp H."/>
            <person name="Overmann J."/>
            <person name="Amann R."/>
            <person name="Jetten M.S.M."/>
            <person name="Mascher T."/>
            <person name="Medema M.H."/>
            <person name="Devos D.P."/>
            <person name="Kaster A.-K."/>
            <person name="Ovreas L."/>
            <person name="Rohde M."/>
            <person name="Galperin M.Y."/>
            <person name="Jogler C."/>
        </authorList>
    </citation>
    <scope>NUCLEOTIDE SEQUENCE [LARGE SCALE GENOMIC DNA]</scope>
    <source>
        <strain evidence="5 6">UC8</strain>
    </source>
</reference>
<evidence type="ECO:0000313" key="6">
    <source>
        <dbReference type="Proteomes" id="UP000325286"/>
    </source>
</evidence>